<dbReference type="Proteomes" id="UP000749311">
    <property type="component" value="Unassembled WGS sequence"/>
</dbReference>
<keyword evidence="2" id="KW-1185">Reference proteome</keyword>
<gene>
    <name evidence="1" type="ORF">FB473_003203</name>
</gene>
<sequence length="54" mass="6755">MRSDHVPLKSGDEYDVLTGWRKVTRHSRGETRAVKRRYWRRFRRTWKQHADKEK</sequence>
<reference evidence="1 2" key="1">
    <citation type="submission" date="2020-02" db="EMBL/GenBank/DDBJ databases">
        <title>Sequencing the genomes of 1000 actinobacteria strains.</title>
        <authorList>
            <person name="Klenk H.-P."/>
        </authorList>
    </citation>
    <scope>NUCLEOTIDE SEQUENCE [LARGE SCALE GENOMIC DNA]</scope>
    <source>
        <strain evidence="1 2">DSM 19609</strain>
    </source>
</reference>
<evidence type="ECO:0000313" key="2">
    <source>
        <dbReference type="Proteomes" id="UP000749311"/>
    </source>
</evidence>
<protein>
    <submittedName>
        <fullName evidence="1">Uncharacterized protein</fullName>
    </submittedName>
</protein>
<name>A0ABX0SMF2_9ACTN</name>
<proteinExistence type="predicted"/>
<comment type="caution">
    <text evidence="1">The sequence shown here is derived from an EMBL/GenBank/DDBJ whole genome shotgun (WGS) entry which is preliminary data.</text>
</comment>
<evidence type="ECO:0000313" key="1">
    <source>
        <dbReference type="EMBL" id="NIH58508.1"/>
    </source>
</evidence>
<dbReference type="EMBL" id="JAAMOZ010000003">
    <property type="protein sequence ID" value="NIH58508.1"/>
    <property type="molecule type" value="Genomic_DNA"/>
</dbReference>
<organism evidence="1 2">
    <name type="scientific">Brooklawnia cerclae</name>
    <dbReference type="NCBI Taxonomy" id="349934"/>
    <lineage>
        <taxon>Bacteria</taxon>
        <taxon>Bacillati</taxon>
        <taxon>Actinomycetota</taxon>
        <taxon>Actinomycetes</taxon>
        <taxon>Propionibacteriales</taxon>
        <taxon>Propionibacteriaceae</taxon>
        <taxon>Brooklawnia</taxon>
    </lineage>
</organism>
<accession>A0ABX0SMF2</accession>